<evidence type="ECO:0000256" key="1">
    <source>
        <dbReference type="ARBA" id="ARBA00006739"/>
    </source>
</evidence>
<keyword evidence="2" id="KW-1133">Transmembrane helix</keyword>
<gene>
    <name evidence="4" type="ORF">IDH45_29820</name>
</gene>
<sequence length="342" mass="39157">MNDVSILVSVVMPIRNEEKYIVNCIETLMKQDYPKKNLEIILVDGCSTDKTKEILNEYQNKHPNLIKVIENPNKTVQYALNIGILAAQGVYIVRLDAHSEYANDYISKCVHYLETTDATNVGGPTIVKGKTELQKVIASSYHSTFGMGGGNHHNEQYEGYSETVFLGAYRKESILRFGLYDENFPRNEDDELNYRIKKNGGKVFVTPQIKSVYFPRNSLKALFKQHFEYGYWKVAVIKKHNKPARITHLVPGAFVVFNIVGLPLSLMFNPIAVFYCMVMLLYFLLNGYYSATNKHISGLFNKITLFLVHIILHVSYGTGFVYGLLNMRRFKFNYSHSLSMKP</sequence>
<dbReference type="EMBL" id="JACXJA010000054">
    <property type="protein sequence ID" value="MBD2866180.1"/>
    <property type="molecule type" value="Genomic_DNA"/>
</dbReference>
<comment type="similarity">
    <text evidence="1">Belongs to the glycosyltransferase 2 family.</text>
</comment>
<dbReference type="AlphaFoldDB" id="A0A927H2U2"/>
<dbReference type="InterPro" id="IPR001173">
    <property type="entry name" value="Glyco_trans_2-like"/>
</dbReference>
<organism evidence="4 5">
    <name type="scientific">Paenibacillus oceani</name>
    <dbReference type="NCBI Taxonomy" id="2772510"/>
    <lineage>
        <taxon>Bacteria</taxon>
        <taxon>Bacillati</taxon>
        <taxon>Bacillota</taxon>
        <taxon>Bacilli</taxon>
        <taxon>Bacillales</taxon>
        <taxon>Paenibacillaceae</taxon>
        <taxon>Paenibacillus</taxon>
    </lineage>
</organism>
<dbReference type="Pfam" id="PF00535">
    <property type="entry name" value="Glycos_transf_2"/>
    <property type="match status" value="1"/>
</dbReference>
<keyword evidence="2" id="KW-0812">Transmembrane</keyword>
<feature type="domain" description="Glycosyltransferase 2-like" evidence="3">
    <location>
        <begin position="9"/>
        <end position="172"/>
    </location>
</feature>
<keyword evidence="2" id="KW-0472">Membrane</keyword>
<evidence type="ECO:0000259" key="3">
    <source>
        <dbReference type="Pfam" id="PF00535"/>
    </source>
</evidence>
<protein>
    <submittedName>
        <fullName evidence="4">Glycosyltransferase family 2 protein</fullName>
    </submittedName>
</protein>
<reference evidence="4" key="1">
    <citation type="submission" date="2020-09" db="EMBL/GenBank/DDBJ databases">
        <title>A novel bacterium of genus Paenibacillus, isolated from South China Sea.</title>
        <authorList>
            <person name="Huang H."/>
            <person name="Mo K."/>
            <person name="Hu Y."/>
        </authorList>
    </citation>
    <scope>NUCLEOTIDE SEQUENCE</scope>
    <source>
        <strain evidence="4">IB182363</strain>
    </source>
</reference>
<keyword evidence="5" id="KW-1185">Reference proteome</keyword>
<comment type="caution">
    <text evidence="4">The sequence shown here is derived from an EMBL/GenBank/DDBJ whole genome shotgun (WGS) entry which is preliminary data.</text>
</comment>
<feature type="transmembrane region" description="Helical" evidence="2">
    <location>
        <begin position="272"/>
        <end position="291"/>
    </location>
</feature>
<evidence type="ECO:0000256" key="2">
    <source>
        <dbReference type="SAM" id="Phobius"/>
    </source>
</evidence>
<dbReference type="PANTHER" id="PTHR22916:SF71">
    <property type="entry name" value="GLYCOSYL TRANSFERASE"/>
    <property type="match status" value="1"/>
</dbReference>
<dbReference type="PANTHER" id="PTHR22916">
    <property type="entry name" value="GLYCOSYLTRANSFERASE"/>
    <property type="match status" value="1"/>
</dbReference>
<feature type="transmembrane region" description="Helical" evidence="2">
    <location>
        <begin position="246"/>
        <end position="266"/>
    </location>
</feature>
<dbReference type="RefSeq" id="WP_190931801.1">
    <property type="nucleotide sequence ID" value="NZ_JACXJA010000054.1"/>
</dbReference>
<evidence type="ECO:0000313" key="4">
    <source>
        <dbReference type="EMBL" id="MBD2866180.1"/>
    </source>
</evidence>
<dbReference type="Gene3D" id="3.90.550.10">
    <property type="entry name" value="Spore Coat Polysaccharide Biosynthesis Protein SpsA, Chain A"/>
    <property type="match status" value="1"/>
</dbReference>
<feature type="transmembrane region" description="Helical" evidence="2">
    <location>
        <begin position="303"/>
        <end position="325"/>
    </location>
</feature>
<dbReference type="InterPro" id="IPR029044">
    <property type="entry name" value="Nucleotide-diphossugar_trans"/>
</dbReference>
<evidence type="ECO:0000313" key="5">
    <source>
        <dbReference type="Proteomes" id="UP000639396"/>
    </source>
</evidence>
<name>A0A927H2U2_9BACL</name>
<proteinExistence type="inferred from homology"/>
<dbReference type="CDD" id="cd02525">
    <property type="entry name" value="Succinoglycan_BP_ExoA"/>
    <property type="match status" value="1"/>
</dbReference>
<dbReference type="Proteomes" id="UP000639396">
    <property type="component" value="Unassembled WGS sequence"/>
</dbReference>
<accession>A0A927H2U2</accession>
<dbReference type="SUPFAM" id="SSF53448">
    <property type="entry name" value="Nucleotide-diphospho-sugar transferases"/>
    <property type="match status" value="1"/>
</dbReference>